<dbReference type="AlphaFoldDB" id="A0A2V5H4S2"/>
<feature type="compositionally biased region" description="Basic and acidic residues" evidence="1">
    <location>
        <begin position="69"/>
        <end position="85"/>
    </location>
</feature>
<feature type="region of interest" description="Disordered" evidence="1">
    <location>
        <begin position="1"/>
        <end position="110"/>
    </location>
</feature>
<reference evidence="2 3" key="1">
    <citation type="submission" date="2018-02" db="EMBL/GenBank/DDBJ databases">
        <title>The genomes of Aspergillus section Nigri reveals drivers in fungal speciation.</title>
        <authorList>
            <consortium name="DOE Joint Genome Institute"/>
            <person name="Vesth T.C."/>
            <person name="Nybo J."/>
            <person name="Theobald S."/>
            <person name="Brandl J."/>
            <person name="Frisvad J.C."/>
            <person name="Nielsen K.F."/>
            <person name="Lyhne E.K."/>
            <person name="Kogle M.E."/>
            <person name="Kuo A."/>
            <person name="Riley R."/>
            <person name="Clum A."/>
            <person name="Nolan M."/>
            <person name="Lipzen A."/>
            <person name="Salamov A."/>
            <person name="Henrissat B."/>
            <person name="Wiebenga A."/>
            <person name="De vries R.P."/>
            <person name="Grigoriev I.V."/>
            <person name="Mortensen U.H."/>
            <person name="Andersen M.R."/>
            <person name="Baker S.E."/>
        </authorList>
    </citation>
    <scope>NUCLEOTIDE SEQUENCE [LARGE SCALE GENOMIC DNA]</scope>
    <source>
        <strain evidence="2 3">CBS 115571</strain>
    </source>
</reference>
<gene>
    <name evidence="2" type="ORF">BO99DRAFT_402940</name>
</gene>
<dbReference type="STRING" id="1450538.A0A2V5H4S2"/>
<feature type="compositionally biased region" description="Low complexity" evidence="1">
    <location>
        <begin position="1"/>
        <end position="33"/>
    </location>
</feature>
<organism evidence="2 3">
    <name type="scientific">Aspergillus violaceofuscus (strain CBS 115571)</name>
    <dbReference type="NCBI Taxonomy" id="1450538"/>
    <lineage>
        <taxon>Eukaryota</taxon>
        <taxon>Fungi</taxon>
        <taxon>Dikarya</taxon>
        <taxon>Ascomycota</taxon>
        <taxon>Pezizomycotina</taxon>
        <taxon>Eurotiomycetes</taxon>
        <taxon>Eurotiomycetidae</taxon>
        <taxon>Eurotiales</taxon>
        <taxon>Aspergillaceae</taxon>
        <taxon>Aspergillus</taxon>
    </lineage>
</organism>
<name>A0A2V5H4S2_ASPV1</name>
<sequence length="110" mass="11958">MSYNSSQTSYFESSSSYSSSSSSSSSDQNQQQQPPKTHESGHRAAFASHTDPEGNTTVRTGHQNLGEEPVLKEKRFSTSGREREMMLAAGTPMGGVSRIQDLDESTGDTY</sequence>
<proteinExistence type="predicted"/>
<dbReference type="EMBL" id="KZ825137">
    <property type="protein sequence ID" value="PYI19108.1"/>
    <property type="molecule type" value="Genomic_DNA"/>
</dbReference>
<evidence type="ECO:0000313" key="3">
    <source>
        <dbReference type="Proteomes" id="UP000249829"/>
    </source>
</evidence>
<protein>
    <submittedName>
        <fullName evidence="2">Uncharacterized protein</fullName>
    </submittedName>
</protein>
<feature type="compositionally biased region" description="Polar residues" evidence="1">
    <location>
        <begin position="53"/>
        <end position="63"/>
    </location>
</feature>
<dbReference type="Proteomes" id="UP000249829">
    <property type="component" value="Unassembled WGS sequence"/>
</dbReference>
<keyword evidence="3" id="KW-1185">Reference proteome</keyword>
<accession>A0A2V5H4S2</accession>
<evidence type="ECO:0000313" key="2">
    <source>
        <dbReference type="EMBL" id="PYI19108.1"/>
    </source>
</evidence>
<dbReference type="OMA" id="EWEDGTY"/>
<evidence type="ECO:0000256" key="1">
    <source>
        <dbReference type="SAM" id="MobiDB-lite"/>
    </source>
</evidence>